<dbReference type="OrthoDB" id="272636at2759"/>
<sequence>MARVVDEVERLAAANERLGAELEVVRGAAENIGSEAEALRRENLRLSDNVAAVSLELGAAKVAAGEAMSLCEADRSAAEAELLDVLMELKKLQGINEALEALLNDKDRDIKVLNTHNELWPEPSGDKNQMVTRHTKIFDGNWEHLLRERPEALFAAFVIDSSNACHVPGDHIEKVNFDHD</sequence>
<organism evidence="3 4">
    <name type="scientific">Leptomonas seymouri</name>
    <dbReference type="NCBI Taxonomy" id="5684"/>
    <lineage>
        <taxon>Eukaryota</taxon>
        <taxon>Discoba</taxon>
        <taxon>Euglenozoa</taxon>
        <taxon>Kinetoplastea</taxon>
        <taxon>Metakinetoplastina</taxon>
        <taxon>Trypanosomatida</taxon>
        <taxon>Trypanosomatidae</taxon>
        <taxon>Leishmaniinae</taxon>
        <taxon>Leptomonas</taxon>
    </lineage>
</organism>
<name>A0A0N0P275_LEPSE</name>
<gene>
    <name evidence="3" type="ORF">ABL78_8360</name>
</gene>
<dbReference type="InterPro" id="IPR056614">
    <property type="entry name" value="FAZ1_cons"/>
</dbReference>
<dbReference type="AlphaFoldDB" id="A0A0N0P275"/>
<keyword evidence="1" id="KW-0175">Coiled coil</keyword>
<evidence type="ECO:0000256" key="1">
    <source>
        <dbReference type="SAM" id="Coils"/>
    </source>
</evidence>
<dbReference type="Pfam" id="PF23398">
    <property type="entry name" value="FAZ1_cons"/>
    <property type="match status" value="1"/>
</dbReference>
<evidence type="ECO:0000313" key="3">
    <source>
        <dbReference type="EMBL" id="KPI82629.1"/>
    </source>
</evidence>
<protein>
    <recommendedName>
        <fullName evidence="2">Flagellar attachment zone protein 1 conserved domain-containing protein</fullName>
    </recommendedName>
</protein>
<keyword evidence="4" id="KW-1185">Reference proteome</keyword>
<comment type="caution">
    <text evidence="3">The sequence shown here is derived from an EMBL/GenBank/DDBJ whole genome shotgun (WGS) entry which is preliminary data.</text>
</comment>
<feature type="coiled-coil region" evidence="1">
    <location>
        <begin position="1"/>
        <end position="56"/>
    </location>
</feature>
<reference evidence="3 4" key="1">
    <citation type="journal article" date="2015" name="PLoS Pathog.">
        <title>Leptomonas seymouri: Adaptations to the Dixenous Life Cycle Analyzed by Genome Sequencing, Transcriptome Profiling and Co-infection with Leishmania donovani.</title>
        <authorList>
            <person name="Kraeva N."/>
            <person name="Butenko A."/>
            <person name="Hlavacova J."/>
            <person name="Kostygov A."/>
            <person name="Myskova J."/>
            <person name="Grybchuk D."/>
            <person name="Lestinova T."/>
            <person name="Votypka J."/>
            <person name="Volf P."/>
            <person name="Opperdoes F."/>
            <person name="Flegontov P."/>
            <person name="Lukes J."/>
            <person name="Yurchenko V."/>
        </authorList>
    </citation>
    <scope>NUCLEOTIDE SEQUENCE [LARGE SCALE GENOMIC DNA]</scope>
    <source>
        <strain evidence="3 4">ATCC 30220</strain>
    </source>
</reference>
<evidence type="ECO:0000313" key="4">
    <source>
        <dbReference type="Proteomes" id="UP000038009"/>
    </source>
</evidence>
<proteinExistence type="predicted"/>
<feature type="domain" description="Flagellar attachment zone protein 1 conserved" evidence="2">
    <location>
        <begin position="131"/>
        <end position="179"/>
    </location>
</feature>
<accession>A0A0N0P275</accession>
<dbReference type="OMA" id="WEHLLRE"/>
<evidence type="ECO:0000259" key="2">
    <source>
        <dbReference type="Pfam" id="PF23398"/>
    </source>
</evidence>
<dbReference type="VEuPathDB" id="TriTrypDB:Lsey_0658_0010"/>
<dbReference type="Proteomes" id="UP000038009">
    <property type="component" value="Unassembled WGS sequence"/>
</dbReference>
<dbReference type="EMBL" id="LJSK01000657">
    <property type="protein sequence ID" value="KPI82629.1"/>
    <property type="molecule type" value="Genomic_DNA"/>
</dbReference>